<dbReference type="Proteomes" id="UP000225972">
    <property type="component" value="Unassembled WGS sequence"/>
</dbReference>
<protein>
    <submittedName>
        <fullName evidence="2">Toluene efflux pump periplasmic linker protein TtgD</fullName>
    </submittedName>
</protein>
<dbReference type="RefSeq" id="WP_099242135.1">
    <property type="nucleotide sequence ID" value="NZ_FXXP01000001.1"/>
</dbReference>
<proteinExistence type="predicted"/>
<dbReference type="Gene3D" id="2.40.50.100">
    <property type="match status" value="1"/>
</dbReference>
<gene>
    <name evidence="2" type="primary">ttgD</name>
    <name evidence="2" type="ORF">TRP8649_00426</name>
</gene>
<dbReference type="Gene3D" id="2.40.30.170">
    <property type="match status" value="1"/>
</dbReference>
<organism evidence="2 3">
    <name type="scientific">Pelagimonas phthalicica</name>
    <dbReference type="NCBI Taxonomy" id="1037362"/>
    <lineage>
        <taxon>Bacteria</taxon>
        <taxon>Pseudomonadati</taxon>
        <taxon>Pseudomonadota</taxon>
        <taxon>Alphaproteobacteria</taxon>
        <taxon>Rhodobacterales</taxon>
        <taxon>Roseobacteraceae</taxon>
        <taxon>Pelagimonas</taxon>
    </lineage>
</organism>
<dbReference type="GO" id="GO:1990281">
    <property type="term" value="C:efflux pump complex"/>
    <property type="evidence" value="ECO:0007669"/>
    <property type="project" value="TreeGrafter"/>
</dbReference>
<dbReference type="AlphaFoldDB" id="A0A238J8S7"/>
<evidence type="ECO:0000313" key="2">
    <source>
        <dbReference type="EMBL" id="SMX26352.1"/>
    </source>
</evidence>
<reference evidence="3" key="1">
    <citation type="submission" date="2017-05" db="EMBL/GenBank/DDBJ databases">
        <authorList>
            <person name="Rodrigo-Torres L."/>
            <person name="Arahal R. D."/>
            <person name="Lucena T."/>
        </authorList>
    </citation>
    <scope>NUCLEOTIDE SEQUENCE [LARGE SCALE GENOMIC DNA]</scope>
    <source>
        <strain evidence="3">CECT 8649</strain>
    </source>
</reference>
<dbReference type="SUPFAM" id="SSF111369">
    <property type="entry name" value="HlyD-like secretion proteins"/>
    <property type="match status" value="1"/>
</dbReference>
<dbReference type="Pfam" id="PF25917">
    <property type="entry name" value="BSH_RND"/>
    <property type="match status" value="1"/>
</dbReference>
<dbReference type="EMBL" id="FXXP01000001">
    <property type="protein sequence ID" value="SMX26352.1"/>
    <property type="molecule type" value="Genomic_DNA"/>
</dbReference>
<accession>A0A238J8S7</accession>
<keyword evidence="3" id="KW-1185">Reference proteome</keyword>
<dbReference type="OrthoDB" id="7626141at2"/>
<dbReference type="GO" id="GO:0015562">
    <property type="term" value="F:efflux transmembrane transporter activity"/>
    <property type="evidence" value="ECO:0007669"/>
    <property type="project" value="TreeGrafter"/>
</dbReference>
<sequence>MRFLRKSLTGLFLMSLALGLLAYAGILVRDAVQARMNEEQRSRPARERVFAVNVIPAQFGPVTPQLSAFGEILSLRSLELRAATGGALVSLDPGFVEGGRVQAGQLLAQVDPANAQSAFDRTESDRLDAEAEEREAIRALGLAQDELEAAREQVGLREQALKRQQDLRDRNVGTAAAVETAELALSSAKQAVLTHRRAVAVAEARIDQAATSLRRIEIAQDEAQRLLDDTEIRAEFSGTLSEVTVVAGRLVSANEKLAQLVDPDLLEVAFRVSTQQYARLLNESGQIKETPVTVTLDVFGTNITTKGKLSREGAAVGEGQTGRLLFAELETPRGFKPGDFVTVQLDEPELRRVARLPAAALNAASEVLVIGEEDRLEVVQTELLRRQGDEVLIRARGLDGREVVAERTPLLGAGIKVKPLRRSGDAVASEEPEMLELSEERRAKIRAFVEANNRMPQEAKARILGQLDKPQVPARMVERIESRMGG</sequence>
<name>A0A238J8S7_9RHOB</name>
<dbReference type="InterPro" id="IPR058625">
    <property type="entry name" value="MdtA-like_BSH"/>
</dbReference>
<dbReference type="PANTHER" id="PTHR30469:SF15">
    <property type="entry name" value="HLYD FAMILY OF SECRETION PROTEINS"/>
    <property type="match status" value="1"/>
</dbReference>
<evidence type="ECO:0000259" key="1">
    <source>
        <dbReference type="Pfam" id="PF25917"/>
    </source>
</evidence>
<dbReference type="PANTHER" id="PTHR30469">
    <property type="entry name" value="MULTIDRUG RESISTANCE PROTEIN MDTA"/>
    <property type="match status" value="1"/>
</dbReference>
<evidence type="ECO:0000313" key="3">
    <source>
        <dbReference type="Proteomes" id="UP000225972"/>
    </source>
</evidence>
<feature type="domain" description="Multidrug resistance protein MdtA-like barrel-sandwich hybrid" evidence="1">
    <location>
        <begin position="78"/>
        <end position="261"/>
    </location>
</feature>
<dbReference type="Gene3D" id="1.10.287.470">
    <property type="entry name" value="Helix hairpin bin"/>
    <property type="match status" value="1"/>
</dbReference>